<evidence type="ECO:0000313" key="6">
    <source>
        <dbReference type="Proteomes" id="UP000789375"/>
    </source>
</evidence>
<dbReference type="Proteomes" id="UP000789375">
    <property type="component" value="Unassembled WGS sequence"/>
</dbReference>
<dbReference type="InterPro" id="IPR042816">
    <property type="entry name" value="Nsrp1"/>
</dbReference>
<evidence type="ECO:0000256" key="3">
    <source>
        <dbReference type="SAM" id="MobiDB-lite"/>
    </source>
</evidence>
<evidence type="ECO:0000313" key="5">
    <source>
        <dbReference type="EMBL" id="CAG8434749.1"/>
    </source>
</evidence>
<dbReference type="InterPro" id="IPR018612">
    <property type="entry name" value="NSRP1_N"/>
</dbReference>
<feature type="compositionally biased region" description="Polar residues" evidence="3">
    <location>
        <begin position="196"/>
        <end position="207"/>
    </location>
</feature>
<keyword evidence="2" id="KW-0175">Coiled coil</keyword>
<evidence type="ECO:0000256" key="1">
    <source>
        <dbReference type="ARBA" id="ARBA00010126"/>
    </source>
</evidence>
<keyword evidence="6" id="KW-1185">Reference proteome</keyword>
<feature type="region of interest" description="Disordered" evidence="3">
    <location>
        <begin position="172"/>
        <end position="207"/>
    </location>
</feature>
<accession>A0A9N8V049</accession>
<organism evidence="5 6">
    <name type="scientific">Funneliformis mosseae</name>
    <name type="common">Endomycorrhizal fungus</name>
    <name type="synonym">Glomus mosseae</name>
    <dbReference type="NCBI Taxonomy" id="27381"/>
    <lineage>
        <taxon>Eukaryota</taxon>
        <taxon>Fungi</taxon>
        <taxon>Fungi incertae sedis</taxon>
        <taxon>Mucoromycota</taxon>
        <taxon>Glomeromycotina</taxon>
        <taxon>Glomeromycetes</taxon>
        <taxon>Glomerales</taxon>
        <taxon>Glomeraceae</taxon>
        <taxon>Funneliformis</taxon>
    </lineage>
</organism>
<feature type="region of interest" description="Disordered" evidence="3">
    <location>
        <begin position="112"/>
        <end position="131"/>
    </location>
</feature>
<sequence length="339" mass="39360">MDPNQYTLQHISREVKKLRLNYISNNYELIKNRYNNFSKEFEDLNVFHQSSSELKEIERISNFIKQHQELVVSNFETVHAQQSSQSTNQQGSNSQRPNSLFDIISGDPDLFSSAQSPANPAQPINSNLDQFNSGIPPESDFEIAYIVQIYHVYLNSIFRQLKYGLNLTTKKPLSQKQPERSLKRSIFSEDDDVDNLNEQPSKKILSSSTKNVNKTLIKKDNSLSKLVQEQHKAALEEDPTVFSYDEVYDDMKDAERKAIRDFKGIESSASKKPKYVNDLLKAAEIRKRDYIQAQERKIQKEREAEGEEFNDKESFVTSAYKIQQEELRKAEEEEKKRGK</sequence>
<name>A0A9N8V049_FUNMO</name>
<dbReference type="GO" id="GO:0000381">
    <property type="term" value="P:regulation of alternative mRNA splicing, via spliceosome"/>
    <property type="evidence" value="ECO:0007669"/>
    <property type="project" value="InterPro"/>
</dbReference>
<evidence type="ECO:0000256" key="2">
    <source>
        <dbReference type="ARBA" id="ARBA00023054"/>
    </source>
</evidence>
<comment type="similarity">
    <text evidence="1">Belongs to the NSRP1 family.</text>
</comment>
<dbReference type="AlphaFoldDB" id="A0A9N8V049"/>
<gene>
    <name evidence="5" type="ORF">FMOSSE_LOCUS148</name>
</gene>
<dbReference type="EMBL" id="CAJVPP010000011">
    <property type="protein sequence ID" value="CAG8434749.1"/>
    <property type="molecule type" value="Genomic_DNA"/>
</dbReference>
<proteinExistence type="inferred from homology"/>
<dbReference type="PANTHER" id="PTHR31938">
    <property type="entry name" value="NUCLEAR SPECKLE SPLICING REGULATORY PROTEIN 1"/>
    <property type="match status" value="1"/>
</dbReference>
<dbReference type="PANTHER" id="PTHR31938:SF4">
    <property type="entry name" value="NUCLEAR SPECKLE SPLICING REGULATORY PROTEIN 1"/>
    <property type="match status" value="1"/>
</dbReference>
<comment type="caution">
    <text evidence="5">The sequence shown here is derived from an EMBL/GenBank/DDBJ whole genome shotgun (WGS) entry which is preliminary data.</text>
</comment>
<evidence type="ECO:0000259" key="4">
    <source>
        <dbReference type="Pfam" id="PF09745"/>
    </source>
</evidence>
<protein>
    <submittedName>
        <fullName evidence="5">2231_t:CDS:1</fullName>
    </submittedName>
</protein>
<dbReference type="Pfam" id="PF09745">
    <property type="entry name" value="NSRP1_N"/>
    <property type="match status" value="1"/>
</dbReference>
<feature type="domain" description="Nuclear speckle splicing regulatory protein 1 N-terminal" evidence="4">
    <location>
        <begin position="228"/>
        <end position="337"/>
    </location>
</feature>
<reference evidence="5" key="1">
    <citation type="submission" date="2021-06" db="EMBL/GenBank/DDBJ databases">
        <authorList>
            <person name="Kallberg Y."/>
            <person name="Tangrot J."/>
            <person name="Rosling A."/>
        </authorList>
    </citation>
    <scope>NUCLEOTIDE SEQUENCE</scope>
    <source>
        <strain evidence="5">87-6 pot B 2015</strain>
    </source>
</reference>